<protein>
    <submittedName>
        <fullName evidence="1">Uncharacterized protein</fullName>
    </submittedName>
</protein>
<evidence type="ECO:0000313" key="2">
    <source>
        <dbReference type="Proteomes" id="UP000499080"/>
    </source>
</evidence>
<dbReference type="Proteomes" id="UP000499080">
    <property type="component" value="Unassembled WGS sequence"/>
</dbReference>
<organism evidence="1 2">
    <name type="scientific">Araneus ventricosus</name>
    <name type="common">Orbweaver spider</name>
    <name type="synonym">Epeira ventricosa</name>
    <dbReference type="NCBI Taxonomy" id="182803"/>
    <lineage>
        <taxon>Eukaryota</taxon>
        <taxon>Metazoa</taxon>
        <taxon>Ecdysozoa</taxon>
        <taxon>Arthropoda</taxon>
        <taxon>Chelicerata</taxon>
        <taxon>Arachnida</taxon>
        <taxon>Araneae</taxon>
        <taxon>Araneomorphae</taxon>
        <taxon>Entelegynae</taxon>
        <taxon>Araneoidea</taxon>
        <taxon>Araneidae</taxon>
        <taxon>Araneus</taxon>
    </lineage>
</organism>
<accession>A0A4Y2C3N2</accession>
<name>A0A4Y2C3N2_ARAVE</name>
<proteinExistence type="predicted"/>
<reference evidence="1 2" key="1">
    <citation type="journal article" date="2019" name="Sci. Rep.">
        <title>Orb-weaving spider Araneus ventricosus genome elucidates the spidroin gene catalogue.</title>
        <authorList>
            <person name="Kono N."/>
            <person name="Nakamura H."/>
            <person name="Ohtoshi R."/>
            <person name="Moran D.A.P."/>
            <person name="Shinohara A."/>
            <person name="Yoshida Y."/>
            <person name="Fujiwara M."/>
            <person name="Mori M."/>
            <person name="Tomita M."/>
            <person name="Arakawa K."/>
        </authorList>
    </citation>
    <scope>NUCLEOTIDE SEQUENCE [LARGE SCALE GENOMIC DNA]</scope>
</reference>
<keyword evidence="2" id="KW-1185">Reference proteome</keyword>
<gene>
    <name evidence="1" type="ORF">AVEN_174046_1</name>
</gene>
<dbReference type="AlphaFoldDB" id="A0A4Y2C3N2"/>
<evidence type="ECO:0000313" key="1">
    <source>
        <dbReference type="EMBL" id="GBL98236.1"/>
    </source>
</evidence>
<dbReference type="EMBL" id="BGPR01000138">
    <property type="protein sequence ID" value="GBL98236.1"/>
    <property type="molecule type" value="Genomic_DNA"/>
</dbReference>
<sequence>MLSFVPTRWNKAWGFIIFRNATSRTAATMHTQSEEARRNCIEVSARRLGGLRCPNINRHFNGTVEPHKKKPLTNNEFLRSYDKRFVMNNTAAENALSASDDVVANVFKASPSFIVFDDRFSVESNYCNSCSPILIKLDPFLLQQRKITVFEWITLSNFSYNVQDFSSKVSCLSSECKKLDSDSPLSQKALL</sequence>
<comment type="caution">
    <text evidence="1">The sequence shown here is derived from an EMBL/GenBank/DDBJ whole genome shotgun (WGS) entry which is preliminary data.</text>
</comment>